<comment type="cofactor">
    <cofactor evidence="3">
        <name>Mg(2+)</name>
        <dbReference type="ChEBI" id="CHEBI:18420"/>
    </cofactor>
</comment>
<feature type="binding site" evidence="3">
    <location>
        <position position="332"/>
    </location>
    <ligand>
        <name>CTP</name>
        <dbReference type="ChEBI" id="CHEBI:37563"/>
    </ligand>
</feature>
<protein>
    <recommendedName>
        <fullName evidence="3">Coenzyme A biosynthesis bifunctional protein CoaBC</fullName>
    </recommendedName>
    <alternativeName>
        <fullName evidence="3">DNA/pantothenate metabolism flavoprotein</fullName>
    </alternativeName>
    <alternativeName>
        <fullName evidence="3">Phosphopantothenoylcysteine synthetase/decarboxylase</fullName>
        <shortName evidence="3">PPCS-PPCDC</shortName>
    </alternativeName>
    <domain>
        <recommendedName>
            <fullName evidence="3">Phosphopantothenoylcysteine decarboxylase</fullName>
            <shortName evidence="3">PPC decarboxylase</shortName>
            <shortName evidence="3">PPC-DC</shortName>
            <ecNumber evidence="3">4.1.1.36</ecNumber>
        </recommendedName>
        <alternativeName>
            <fullName evidence="3">CoaC</fullName>
        </alternativeName>
    </domain>
    <domain>
        <recommendedName>
            <fullName evidence="3">Phosphopantothenate--cysteine ligase</fullName>
            <ecNumber evidence="3">6.3.2.5</ecNumber>
        </recommendedName>
        <alternativeName>
            <fullName evidence="3">CoaB</fullName>
        </alternativeName>
        <alternativeName>
            <fullName evidence="3">Phosphopantothenoylcysteine synthetase</fullName>
            <shortName evidence="3">PPC synthetase</shortName>
            <shortName evidence="3">PPC-S</shortName>
        </alternativeName>
    </domain>
</protein>
<feature type="binding site" evidence="3">
    <location>
        <position position="336"/>
    </location>
    <ligand>
        <name>CTP</name>
        <dbReference type="ChEBI" id="CHEBI:37563"/>
    </ligand>
</feature>
<dbReference type="InterPro" id="IPR007085">
    <property type="entry name" value="DNA/pantothenate-metab_flavo_C"/>
</dbReference>
<proteinExistence type="inferred from homology"/>
<dbReference type="Pfam" id="PF02441">
    <property type="entry name" value="Flavoprotein"/>
    <property type="match status" value="1"/>
</dbReference>
<organism evidence="7">
    <name type="scientific">Aquifex aeolicus</name>
    <dbReference type="NCBI Taxonomy" id="63363"/>
    <lineage>
        <taxon>Bacteria</taxon>
        <taxon>Pseudomonadati</taxon>
        <taxon>Aquificota</taxon>
        <taxon>Aquificia</taxon>
        <taxon>Aquificales</taxon>
        <taxon>Aquificaceae</taxon>
        <taxon>Aquifex</taxon>
    </lineage>
</organism>
<dbReference type="Gene3D" id="3.40.50.1950">
    <property type="entry name" value="Flavin prenyltransferase-like"/>
    <property type="match status" value="1"/>
</dbReference>
<dbReference type="AlphaFoldDB" id="A0A7C5L563"/>
<dbReference type="InterPro" id="IPR005252">
    <property type="entry name" value="CoaBC"/>
</dbReference>
<dbReference type="GO" id="GO:0004633">
    <property type="term" value="F:phosphopantothenoylcysteine decarboxylase activity"/>
    <property type="evidence" value="ECO:0007669"/>
    <property type="project" value="UniProtKB-UniRule"/>
</dbReference>
<dbReference type="Gene3D" id="3.40.50.10300">
    <property type="entry name" value="CoaB-like"/>
    <property type="match status" value="1"/>
</dbReference>
<feature type="active site" description="Proton donor" evidence="3">
    <location>
        <position position="155"/>
    </location>
</feature>
<evidence type="ECO:0000313" key="7">
    <source>
        <dbReference type="EMBL" id="HHJ63751.1"/>
    </source>
</evidence>
<feature type="binding site" evidence="3">
    <location>
        <position position="318"/>
    </location>
    <ligand>
        <name>CTP</name>
        <dbReference type="ChEBI" id="CHEBI:37563"/>
    </ligand>
</feature>
<dbReference type="EMBL" id="DRNB01000092">
    <property type="protein sequence ID" value="HHJ63751.1"/>
    <property type="molecule type" value="Genomic_DNA"/>
</dbReference>
<evidence type="ECO:0000256" key="3">
    <source>
        <dbReference type="HAMAP-Rule" id="MF_02225"/>
    </source>
</evidence>
<evidence type="ECO:0000259" key="6">
    <source>
        <dbReference type="Pfam" id="PF04127"/>
    </source>
</evidence>
<feature type="region of interest" description="Phosphopantothenate--cysteine ligase" evidence="3">
    <location>
        <begin position="187"/>
        <end position="389"/>
    </location>
</feature>
<dbReference type="GO" id="GO:0046872">
    <property type="term" value="F:metal ion binding"/>
    <property type="evidence" value="ECO:0007669"/>
    <property type="project" value="UniProtKB-KW"/>
</dbReference>
<accession>A0A7C5L563</accession>
<comment type="function">
    <text evidence="4">Catalyzes two steps in the biosynthesis of coenzyme A. In the first step cysteine is conjugated to 4'-phosphopantothenate to form 4-phosphopantothenoylcysteine, in the latter compound is decarboxylated to form 4'-phosphopantotheine.</text>
</comment>
<reference evidence="7" key="1">
    <citation type="journal article" date="2020" name="mSystems">
        <title>Genome- and Community-Level Interaction Insights into Carbon Utilization and Element Cycling Functions of Hydrothermarchaeota in Hydrothermal Sediment.</title>
        <authorList>
            <person name="Zhou Z."/>
            <person name="Liu Y."/>
            <person name="Xu W."/>
            <person name="Pan J."/>
            <person name="Luo Z.H."/>
            <person name="Li M."/>
        </authorList>
    </citation>
    <scope>NUCLEOTIDE SEQUENCE [LARGE SCALE GENOMIC DNA]</scope>
    <source>
        <strain evidence="7">HyVt-501</strain>
    </source>
</reference>
<dbReference type="SUPFAM" id="SSF52507">
    <property type="entry name" value="Homo-oligomeric flavin-containing Cys decarboxylases, HFCD"/>
    <property type="match status" value="1"/>
</dbReference>
<dbReference type="NCBIfam" id="TIGR00521">
    <property type="entry name" value="coaBC_dfp"/>
    <property type="match status" value="1"/>
</dbReference>
<comment type="caution">
    <text evidence="3">Lacks conserved residue(s) required for the propagation of feature annotation.</text>
</comment>
<feature type="region of interest" description="Phosphopantothenoylcysteine decarboxylase" evidence="3">
    <location>
        <begin position="1"/>
        <end position="186"/>
    </location>
</feature>
<evidence type="ECO:0000256" key="2">
    <source>
        <dbReference type="ARBA" id="ARBA00023239"/>
    </source>
</evidence>
<evidence type="ECO:0000256" key="4">
    <source>
        <dbReference type="RuleBase" id="RU364078"/>
    </source>
</evidence>
<dbReference type="GO" id="GO:0010181">
    <property type="term" value="F:FMN binding"/>
    <property type="evidence" value="ECO:0007669"/>
    <property type="project" value="UniProtKB-UniRule"/>
</dbReference>
<sequence>MHLLKNRRILIGVTGGIAAYKTAQLIRDLRKLGADVRVIVTPFTRSFVGDMTFETLSGNRVSADWSEDPLAHINLARWAEVFLIAPCTVNTLSKIALGIGDTLLTTTVLAYDRTLLIAPAANTVMFRNPAVQENLRKLRERGILIIEPERGLLACEEEGEGRLADPERLKDWILWALHPKPLEGKRILLTCGATREYIDPVRFVSNESSGEMGFSLARVARWMGAQVKVIAGFTTAPEPPETDVVRVKTAEDMRRAVLEEFGNADVVIMNAAVADYRPLRTSDRKIKKGGKLILELEQTPDILAELGRKKKTQILVGFALESEELLKNARKKLKLKNLDMIVANPPEVMGAGHHKGYLITASGFEEFAFESKIESALFIMNRISKLTAS</sequence>
<keyword evidence="2 3" id="KW-0456">Lyase</keyword>
<comment type="similarity">
    <text evidence="3 4">In the C-terminal section; belongs to the PPC synthetase family.</text>
</comment>
<dbReference type="GO" id="GO:0015941">
    <property type="term" value="P:pantothenate catabolic process"/>
    <property type="evidence" value="ECO:0007669"/>
    <property type="project" value="InterPro"/>
</dbReference>
<dbReference type="EC" id="6.3.2.5" evidence="3"/>
<feature type="binding site" evidence="3">
    <location>
        <begin position="300"/>
        <end position="303"/>
    </location>
    <ligand>
        <name>CTP</name>
        <dbReference type="ChEBI" id="CHEBI:37563"/>
    </ligand>
</feature>
<name>A0A7C5L563_AQUAO</name>
<dbReference type="EC" id="4.1.1.36" evidence="3"/>
<dbReference type="GO" id="GO:0071513">
    <property type="term" value="C:phosphopantothenoylcysteine decarboxylase complex"/>
    <property type="evidence" value="ECO:0007669"/>
    <property type="project" value="TreeGrafter"/>
</dbReference>
<dbReference type="Proteomes" id="UP000885792">
    <property type="component" value="Unassembled WGS sequence"/>
</dbReference>
<evidence type="ECO:0000259" key="5">
    <source>
        <dbReference type="Pfam" id="PF02441"/>
    </source>
</evidence>
<feature type="binding site" evidence="3">
    <location>
        <position position="285"/>
    </location>
    <ligand>
        <name>CTP</name>
        <dbReference type="ChEBI" id="CHEBI:37563"/>
    </ligand>
</feature>
<keyword evidence="3" id="KW-0511">Multifunctional enzyme</keyword>
<dbReference type="Pfam" id="PF04127">
    <property type="entry name" value="DFP"/>
    <property type="match status" value="1"/>
</dbReference>
<feature type="domain" description="Flavoprotein" evidence="5">
    <location>
        <begin position="8"/>
        <end position="172"/>
    </location>
</feature>
<dbReference type="InterPro" id="IPR036551">
    <property type="entry name" value="Flavin_trans-like"/>
</dbReference>
<keyword evidence="3 4" id="KW-0288">FMN</keyword>
<feature type="domain" description="DNA/pantothenate metabolism flavoprotein C-terminal" evidence="6">
    <location>
        <begin position="182"/>
        <end position="385"/>
    </location>
</feature>
<dbReference type="UniPathway" id="UPA00241">
    <property type="reaction ID" value="UER00353"/>
</dbReference>
<comment type="pathway">
    <text evidence="3 4">Cofactor biosynthesis; coenzyme A biosynthesis; CoA from (R)-pantothenate: step 3/5.</text>
</comment>
<evidence type="ECO:0000256" key="1">
    <source>
        <dbReference type="ARBA" id="ARBA00022793"/>
    </source>
</evidence>
<feature type="binding site" evidence="3">
    <location>
        <position position="275"/>
    </location>
    <ligand>
        <name>CTP</name>
        <dbReference type="ChEBI" id="CHEBI:37563"/>
    </ligand>
</feature>
<gene>
    <name evidence="3 7" type="primary">coaBC</name>
    <name evidence="7" type="ORF">ENJ61_02485</name>
</gene>
<keyword evidence="3" id="KW-0460">Magnesium</keyword>
<comment type="pathway">
    <text evidence="3 4">Cofactor biosynthesis; coenzyme A biosynthesis; CoA from (R)-pantothenate: step 2/5.</text>
</comment>
<comment type="cofactor">
    <cofactor evidence="3">
        <name>FMN</name>
        <dbReference type="ChEBI" id="CHEBI:58210"/>
    </cofactor>
    <text evidence="3">Binds 1 FMN per subunit.</text>
</comment>
<dbReference type="HAMAP" id="MF_02225">
    <property type="entry name" value="CoaBC"/>
    <property type="match status" value="1"/>
</dbReference>
<dbReference type="InterPro" id="IPR035929">
    <property type="entry name" value="CoaB-like_sf"/>
</dbReference>
<dbReference type="GO" id="GO:0004632">
    <property type="term" value="F:phosphopantothenate--cysteine ligase activity"/>
    <property type="evidence" value="ECO:0007669"/>
    <property type="project" value="UniProtKB-UniRule"/>
</dbReference>
<keyword evidence="1 3" id="KW-0210">Decarboxylase</keyword>
<dbReference type="SUPFAM" id="SSF102645">
    <property type="entry name" value="CoaB-like"/>
    <property type="match status" value="1"/>
</dbReference>
<dbReference type="InterPro" id="IPR003382">
    <property type="entry name" value="Flavoprotein"/>
</dbReference>
<comment type="catalytic activity">
    <reaction evidence="3 4">
        <text>(R)-4'-phosphopantothenate + L-cysteine + CTP = N-[(R)-4-phosphopantothenoyl]-L-cysteine + CMP + diphosphate + H(+)</text>
        <dbReference type="Rhea" id="RHEA:19397"/>
        <dbReference type="ChEBI" id="CHEBI:10986"/>
        <dbReference type="ChEBI" id="CHEBI:15378"/>
        <dbReference type="ChEBI" id="CHEBI:33019"/>
        <dbReference type="ChEBI" id="CHEBI:35235"/>
        <dbReference type="ChEBI" id="CHEBI:37563"/>
        <dbReference type="ChEBI" id="CHEBI:59458"/>
        <dbReference type="ChEBI" id="CHEBI:60377"/>
        <dbReference type="EC" id="6.3.2.5"/>
    </reaction>
</comment>
<keyword evidence="3 4" id="KW-0285">Flavoprotein</keyword>
<comment type="catalytic activity">
    <reaction evidence="3 4">
        <text>N-[(R)-4-phosphopantothenoyl]-L-cysteine + H(+) = (R)-4'-phosphopantetheine + CO2</text>
        <dbReference type="Rhea" id="RHEA:16793"/>
        <dbReference type="ChEBI" id="CHEBI:15378"/>
        <dbReference type="ChEBI" id="CHEBI:16526"/>
        <dbReference type="ChEBI" id="CHEBI:59458"/>
        <dbReference type="ChEBI" id="CHEBI:61723"/>
        <dbReference type="EC" id="4.1.1.36"/>
    </reaction>
</comment>
<comment type="function">
    <text evidence="3">Catalyzes two sequential steps in the biosynthesis of coenzyme A. In the first step cysteine is conjugated to 4'-phosphopantothenate to form 4-phosphopantothenoylcysteine. In the second step the latter compound is decarboxylated to form 4'-phosphopantotheine.</text>
</comment>
<dbReference type="PANTHER" id="PTHR14359">
    <property type="entry name" value="HOMO-OLIGOMERIC FLAVIN CONTAINING CYS DECARBOXYLASE FAMILY"/>
    <property type="match status" value="1"/>
</dbReference>
<keyword evidence="3 4" id="KW-0436">Ligase</keyword>
<dbReference type="PANTHER" id="PTHR14359:SF6">
    <property type="entry name" value="PHOSPHOPANTOTHENOYLCYSTEINE DECARBOXYLASE"/>
    <property type="match status" value="1"/>
</dbReference>
<dbReference type="GO" id="GO:0015937">
    <property type="term" value="P:coenzyme A biosynthetic process"/>
    <property type="evidence" value="ECO:0007669"/>
    <property type="project" value="UniProtKB-UniRule"/>
</dbReference>
<comment type="caution">
    <text evidence="7">The sequence shown here is derived from an EMBL/GenBank/DDBJ whole genome shotgun (WGS) entry which is preliminary data.</text>
</comment>
<comment type="similarity">
    <text evidence="3 4">In the N-terminal section; belongs to the HFCD (homo-oligomeric flavin containing Cys decarboxylase) superfamily.</text>
</comment>
<keyword evidence="3" id="KW-0479">Metal-binding</keyword>